<dbReference type="Pfam" id="PF13280">
    <property type="entry name" value="WYL"/>
    <property type="match status" value="1"/>
</dbReference>
<dbReference type="PROSITE" id="PS52050">
    <property type="entry name" value="WYL"/>
    <property type="match status" value="1"/>
</dbReference>
<organism evidence="3">
    <name type="scientific">Jonesiaceae bacterium BS-20</name>
    <dbReference type="NCBI Taxonomy" id="3120821"/>
    <lineage>
        <taxon>Bacteria</taxon>
        <taxon>Bacillati</taxon>
        <taxon>Actinomycetota</taxon>
        <taxon>Actinomycetes</taxon>
        <taxon>Micrococcales</taxon>
        <taxon>Jonesiaceae</taxon>
    </lineage>
</organism>
<evidence type="ECO:0000259" key="2">
    <source>
        <dbReference type="Pfam" id="PF19187"/>
    </source>
</evidence>
<dbReference type="InterPro" id="IPR051534">
    <property type="entry name" value="CBASS_pafABC_assoc_protein"/>
</dbReference>
<sequence length="343" mass="37778">MAESASRRLTRLLSLVSYLSEAGEVSLWDLAQHFDVSPEQLLIDIDTLWTSGTPGYLADDLIDFDYDSYENGTIRLTQSRGLTKPLRLGAREAMSLIASLNALREIVGSVSGSPQELTVVSEIITQLSAYLDNGTNALDVKLELSGAPEILKRVHRAINTKVALSIDYVNAKDERSERIIEPFELFNDRDQLYVVAFCHSANQERLFRLDRVAAATVLEHVPITHVQADRQATVVPRSASQVSLQLAPGGQWLADHLPHTSSVRNPDGSITLELEVANPQWLDSTILQHAPLILEVQPALAVAAAGAHARSTLAQYDYWERQQVFTDSASNQENPGPIPVKEP</sequence>
<evidence type="ECO:0000259" key="1">
    <source>
        <dbReference type="Pfam" id="PF13280"/>
    </source>
</evidence>
<dbReference type="AlphaFoldDB" id="A0AAU7DY24"/>
<accession>A0AAU7DY24</accession>
<dbReference type="PIRSF" id="PIRSF016838">
    <property type="entry name" value="PafC"/>
    <property type="match status" value="1"/>
</dbReference>
<proteinExistence type="predicted"/>
<dbReference type="InterPro" id="IPR043839">
    <property type="entry name" value="PafC_HTH"/>
</dbReference>
<dbReference type="Pfam" id="PF19187">
    <property type="entry name" value="HTH_PafC"/>
    <property type="match status" value="1"/>
</dbReference>
<evidence type="ECO:0000313" key="3">
    <source>
        <dbReference type="EMBL" id="XBH22703.1"/>
    </source>
</evidence>
<dbReference type="InterPro" id="IPR028349">
    <property type="entry name" value="PafC-like"/>
</dbReference>
<feature type="domain" description="WYL" evidence="1">
    <location>
        <begin position="149"/>
        <end position="217"/>
    </location>
</feature>
<dbReference type="EMBL" id="CP146203">
    <property type="protein sequence ID" value="XBH22703.1"/>
    <property type="molecule type" value="Genomic_DNA"/>
</dbReference>
<gene>
    <name evidence="3" type="ORF">V5R04_05640</name>
</gene>
<feature type="domain" description="PafC HTH" evidence="2">
    <location>
        <begin position="8"/>
        <end position="111"/>
    </location>
</feature>
<protein>
    <submittedName>
        <fullName evidence="3">WYL domain-containing protein</fullName>
    </submittedName>
</protein>
<reference evidence="3" key="1">
    <citation type="submission" date="2024-02" db="EMBL/GenBank/DDBJ databases">
        <title>Tomenella chthoni gen. nov. sp. nov., a member of the family Jonesiaceae isolated from bat guano.</title>
        <authorList>
            <person name="Miller S.L."/>
            <person name="King J."/>
            <person name="Sankaranarayanan K."/>
            <person name="Lawson P.A."/>
        </authorList>
    </citation>
    <scope>NUCLEOTIDE SEQUENCE</scope>
    <source>
        <strain evidence="3">BS-20</strain>
    </source>
</reference>
<name>A0AAU7DY24_9MICO</name>
<dbReference type="PANTHER" id="PTHR34580">
    <property type="match status" value="1"/>
</dbReference>
<dbReference type="InterPro" id="IPR026881">
    <property type="entry name" value="WYL_dom"/>
</dbReference>
<dbReference type="PANTHER" id="PTHR34580:SF1">
    <property type="entry name" value="PROTEIN PAFC"/>
    <property type="match status" value="1"/>
</dbReference>